<gene>
    <name evidence="4" type="ORF">F8M41_020494</name>
</gene>
<organism evidence="4 5">
    <name type="scientific">Gigaspora margarita</name>
    <dbReference type="NCBI Taxonomy" id="4874"/>
    <lineage>
        <taxon>Eukaryota</taxon>
        <taxon>Fungi</taxon>
        <taxon>Fungi incertae sedis</taxon>
        <taxon>Mucoromycota</taxon>
        <taxon>Glomeromycotina</taxon>
        <taxon>Glomeromycetes</taxon>
        <taxon>Diversisporales</taxon>
        <taxon>Gigasporaceae</taxon>
        <taxon>Gigaspora</taxon>
    </lineage>
</organism>
<dbReference type="PROSITE" id="PS50011">
    <property type="entry name" value="PROTEIN_KINASE_DOM"/>
    <property type="match status" value="1"/>
</dbReference>
<dbReference type="InterPro" id="IPR051681">
    <property type="entry name" value="Ser/Thr_Kinases-Pseudokinases"/>
</dbReference>
<evidence type="ECO:0000313" key="4">
    <source>
        <dbReference type="EMBL" id="KAF0498869.1"/>
    </source>
</evidence>
<keyword evidence="4" id="KW-0418">Kinase</keyword>
<dbReference type="Pfam" id="PF00069">
    <property type="entry name" value="Pkinase"/>
    <property type="match status" value="1"/>
</dbReference>
<dbReference type="InterPro" id="IPR000719">
    <property type="entry name" value="Prot_kinase_dom"/>
</dbReference>
<accession>A0A8H4AIB3</accession>
<feature type="domain" description="Protein kinase" evidence="3">
    <location>
        <begin position="1"/>
        <end position="204"/>
    </location>
</feature>
<name>A0A8H4AIB3_GIGMA</name>
<keyword evidence="5" id="KW-1185">Reference proteome</keyword>
<dbReference type="PANTHER" id="PTHR44329">
    <property type="entry name" value="SERINE/THREONINE-PROTEIN KINASE TNNI3K-RELATED"/>
    <property type="match status" value="1"/>
</dbReference>
<evidence type="ECO:0000256" key="1">
    <source>
        <dbReference type="ARBA" id="ARBA00022741"/>
    </source>
</evidence>
<dbReference type="SUPFAM" id="SSF56112">
    <property type="entry name" value="Protein kinase-like (PK-like)"/>
    <property type="match status" value="1"/>
</dbReference>
<protein>
    <submittedName>
        <fullName evidence="4">Kinase-like protein</fullName>
    </submittedName>
</protein>
<dbReference type="Gene3D" id="1.10.510.10">
    <property type="entry name" value="Transferase(Phosphotransferase) domain 1"/>
    <property type="match status" value="1"/>
</dbReference>
<dbReference type="OrthoDB" id="346907at2759"/>
<dbReference type="GO" id="GO:0004674">
    <property type="term" value="F:protein serine/threonine kinase activity"/>
    <property type="evidence" value="ECO:0007669"/>
    <property type="project" value="TreeGrafter"/>
</dbReference>
<dbReference type="PANTHER" id="PTHR44329:SF298">
    <property type="entry name" value="MIXED LINEAGE KINASE DOMAIN-LIKE PROTEIN"/>
    <property type="match status" value="1"/>
</dbReference>
<dbReference type="Proteomes" id="UP000439903">
    <property type="component" value="Unassembled WGS sequence"/>
</dbReference>
<dbReference type="EMBL" id="WTPW01000566">
    <property type="protein sequence ID" value="KAF0498869.1"/>
    <property type="molecule type" value="Genomic_DNA"/>
</dbReference>
<dbReference type="GO" id="GO:0005524">
    <property type="term" value="F:ATP binding"/>
    <property type="evidence" value="ECO:0007669"/>
    <property type="project" value="UniProtKB-KW"/>
</dbReference>
<proteinExistence type="predicted"/>
<comment type="caution">
    <text evidence="4">The sequence shown here is derived from an EMBL/GenBank/DDBJ whole genome shotgun (WGS) entry which is preliminary data.</text>
</comment>
<evidence type="ECO:0000256" key="2">
    <source>
        <dbReference type="ARBA" id="ARBA00022840"/>
    </source>
</evidence>
<keyword evidence="4" id="KW-0808">Transferase</keyword>
<reference evidence="4 5" key="1">
    <citation type="journal article" date="2019" name="Environ. Microbiol.">
        <title>At the nexus of three kingdoms: the genome of the mycorrhizal fungus Gigaspora margarita provides insights into plant, endobacterial and fungal interactions.</title>
        <authorList>
            <person name="Venice F."/>
            <person name="Ghignone S."/>
            <person name="Salvioli di Fossalunga A."/>
            <person name="Amselem J."/>
            <person name="Novero M."/>
            <person name="Xianan X."/>
            <person name="Sedzielewska Toro K."/>
            <person name="Morin E."/>
            <person name="Lipzen A."/>
            <person name="Grigoriev I.V."/>
            <person name="Henrissat B."/>
            <person name="Martin F.M."/>
            <person name="Bonfante P."/>
        </authorList>
    </citation>
    <scope>NUCLEOTIDE SEQUENCE [LARGE SCALE GENOMIC DNA]</scope>
    <source>
        <strain evidence="4 5">BEG34</strain>
    </source>
</reference>
<keyword evidence="1" id="KW-0547">Nucleotide-binding</keyword>
<sequence length="204" mass="23247">MKEPCSAESVDIYDLFTLFKLSDFCNGEKLGQGQDGIIYKFYCPIIKCTVVLKNKKLSDATGSKLYNEHDKNILVHKGEAKLADFGRSKSVKQKNPNSEIYGSPAFIDPKCLCDNSQPLNQKSDIYSLGVILWEISSGHEPFKSLDAKGIILEVILGRREKPIIHTPLKYKELYEKCWDHDPEERPDAQLVYQDINNLLKPQEH</sequence>
<keyword evidence="2" id="KW-0067">ATP-binding</keyword>
<dbReference type="AlphaFoldDB" id="A0A8H4AIB3"/>
<dbReference type="InterPro" id="IPR011009">
    <property type="entry name" value="Kinase-like_dom_sf"/>
</dbReference>
<evidence type="ECO:0000259" key="3">
    <source>
        <dbReference type="PROSITE" id="PS50011"/>
    </source>
</evidence>
<evidence type="ECO:0000313" key="5">
    <source>
        <dbReference type="Proteomes" id="UP000439903"/>
    </source>
</evidence>